<reference evidence="3" key="1">
    <citation type="journal article" date="2019" name="Int. J. Syst. Evol. Microbiol.">
        <title>The Global Catalogue of Microorganisms (GCM) 10K type strain sequencing project: providing services to taxonomists for standard genome sequencing and annotation.</title>
        <authorList>
            <consortium name="The Broad Institute Genomics Platform"/>
            <consortium name="The Broad Institute Genome Sequencing Center for Infectious Disease"/>
            <person name="Wu L."/>
            <person name="Ma J."/>
        </authorList>
    </citation>
    <scope>NUCLEOTIDE SEQUENCE [LARGE SCALE GENOMIC DNA]</scope>
    <source>
        <strain evidence="3">JCM 17342</strain>
    </source>
</reference>
<feature type="region of interest" description="Disordered" evidence="1">
    <location>
        <begin position="147"/>
        <end position="171"/>
    </location>
</feature>
<dbReference type="Proteomes" id="UP001501747">
    <property type="component" value="Unassembled WGS sequence"/>
</dbReference>
<name>A0ABP7SEE0_9PSEU</name>
<evidence type="ECO:0000313" key="3">
    <source>
        <dbReference type="Proteomes" id="UP001501747"/>
    </source>
</evidence>
<dbReference type="EMBL" id="BAABAL010000012">
    <property type="protein sequence ID" value="GAA4010485.1"/>
    <property type="molecule type" value="Genomic_DNA"/>
</dbReference>
<proteinExistence type="predicted"/>
<gene>
    <name evidence="2" type="ORF">GCM10022247_35870</name>
</gene>
<keyword evidence="3" id="KW-1185">Reference proteome</keyword>
<sequence length="292" mass="33294">MDMSSGGTVPDRKPLHEDLPIEMAWIEGRRIYIRCAYDSDINQRLIAMNAEWHKERGLRYVGTVRKAKVLEVLSVEIEQRRARRETEQRAVGSGLRVLVPIGLPTSFHEQATRMGAVWDSGEHLYRVPNTETRTGLRALVDTVVAEREQREREQRQRESDARRARESATTEKAVRVLAHAVQQAAEQAVQRRERALAESPHPVTGEVEYVHEVVLERLTTAQAEDRGWPLDSVQQLPDSRRGVVLTRAVWFTNAERASGSDWHPDAPDTPHWNILYTLAILDTAENPDHQPT</sequence>
<accession>A0ABP7SEE0</accession>
<protein>
    <submittedName>
        <fullName evidence="2">Uncharacterized protein</fullName>
    </submittedName>
</protein>
<evidence type="ECO:0000313" key="2">
    <source>
        <dbReference type="EMBL" id="GAA4010485.1"/>
    </source>
</evidence>
<organism evidence="2 3">
    <name type="scientific">Allokutzneria multivorans</name>
    <dbReference type="NCBI Taxonomy" id="1142134"/>
    <lineage>
        <taxon>Bacteria</taxon>
        <taxon>Bacillati</taxon>
        <taxon>Actinomycetota</taxon>
        <taxon>Actinomycetes</taxon>
        <taxon>Pseudonocardiales</taxon>
        <taxon>Pseudonocardiaceae</taxon>
        <taxon>Allokutzneria</taxon>
    </lineage>
</organism>
<comment type="caution">
    <text evidence="2">The sequence shown here is derived from an EMBL/GenBank/DDBJ whole genome shotgun (WGS) entry which is preliminary data.</text>
</comment>
<evidence type="ECO:0000256" key="1">
    <source>
        <dbReference type="SAM" id="MobiDB-lite"/>
    </source>
</evidence>